<organism evidence="8 9">
    <name type="scientific">Sphingomonas donggukensis</name>
    <dbReference type="NCBI Taxonomy" id="2949093"/>
    <lineage>
        <taxon>Bacteria</taxon>
        <taxon>Pseudomonadati</taxon>
        <taxon>Pseudomonadota</taxon>
        <taxon>Alphaproteobacteria</taxon>
        <taxon>Sphingomonadales</taxon>
        <taxon>Sphingomonadaceae</taxon>
        <taxon>Sphingomonas</taxon>
    </lineage>
</organism>
<evidence type="ECO:0000256" key="1">
    <source>
        <dbReference type="ARBA" id="ARBA00001947"/>
    </source>
</evidence>
<evidence type="ECO:0000256" key="4">
    <source>
        <dbReference type="ARBA" id="ARBA00022801"/>
    </source>
</evidence>
<evidence type="ECO:0000313" key="9">
    <source>
        <dbReference type="Proteomes" id="UP001055580"/>
    </source>
</evidence>
<name>A0ABY4TS26_9SPHN</name>
<gene>
    <name evidence="8" type="ORF">M9980_11640</name>
</gene>
<keyword evidence="3" id="KW-0479">Metal-binding</keyword>
<dbReference type="InterPro" id="IPR050570">
    <property type="entry name" value="Cell_wall_metabolism_enzyme"/>
</dbReference>
<dbReference type="Gene3D" id="2.70.70.10">
    <property type="entry name" value="Glucose Permease (Domain IIA)"/>
    <property type="match status" value="1"/>
</dbReference>
<dbReference type="InterPro" id="IPR016047">
    <property type="entry name" value="M23ase_b-sheet_dom"/>
</dbReference>
<comment type="cofactor">
    <cofactor evidence="1">
        <name>Zn(2+)</name>
        <dbReference type="ChEBI" id="CHEBI:29105"/>
    </cofactor>
</comment>
<evidence type="ECO:0000256" key="5">
    <source>
        <dbReference type="ARBA" id="ARBA00022833"/>
    </source>
</evidence>
<reference evidence="8" key="1">
    <citation type="submission" date="2022-05" db="EMBL/GenBank/DDBJ databases">
        <title>Sphingomonas sp. strain RMG20 Genome sequencing and assembly.</title>
        <authorList>
            <person name="Kim I."/>
        </authorList>
    </citation>
    <scope>NUCLEOTIDE SEQUENCE</scope>
    <source>
        <strain evidence="8">RMG20</strain>
    </source>
</reference>
<protein>
    <submittedName>
        <fullName evidence="8">Peptidoglycan DD-metalloendopeptidase family protein</fullName>
    </submittedName>
</protein>
<dbReference type="Pfam" id="PF01551">
    <property type="entry name" value="Peptidase_M23"/>
    <property type="match status" value="1"/>
</dbReference>
<dbReference type="CDD" id="cd12797">
    <property type="entry name" value="M23_peptidase"/>
    <property type="match status" value="1"/>
</dbReference>
<dbReference type="RefSeq" id="WP_250750977.1">
    <property type="nucleotide sequence ID" value="NZ_CP098401.1"/>
</dbReference>
<dbReference type="SUPFAM" id="SSF51261">
    <property type="entry name" value="Duplicated hybrid motif"/>
    <property type="match status" value="1"/>
</dbReference>
<dbReference type="EMBL" id="CP098401">
    <property type="protein sequence ID" value="URW75191.1"/>
    <property type="molecule type" value="Genomic_DNA"/>
</dbReference>
<evidence type="ECO:0000259" key="7">
    <source>
        <dbReference type="Pfam" id="PF01551"/>
    </source>
</evidence>
<proteinExistence type="predicted"/>
<keyword evidence="2" id="KW-0645">Protease</keyword>
<keyword evidence="4" id="KW-0378">Hydrolase</keyword>
<dbReference type="Proteomes" id="UP001055580">
    <property type="component" value="Chromosome"/>
</dbReference>
<evidence type="ECO:0000313" key="8">
    <source>
        <dbReference type="EMBL" id="URW75191.1"/>
    </source>
</evidence>
<dbReference type="PANTHER" id="PTHR21666:SF288">
    <property type="entry name" value="CELL DIVISION PROTEIN YTFB"/>
    <property type="match status" value="1"/>
</dbReference>
<dbReference type="InterPro" id="IPR011055">
    <property type="entry name" value="Dup_hybrid_motif"/>
</dbReference>
<keyword evidence="9" id="KW-1185">Reference proteome</keyword>
<dbReference type="PANTHER" id="PTHR21666">
    <property type="entry name" value="PEPTIDASE-RELATED"/>
    <property type="match status" value="1"/>
</dbReference>
<evidence type="ECO:0000256" key="6">
    <source>
        <dbReference type="ARBA" id="ARBA00023049"/>
    </source>
</evidence>
<evidence type="ECO:0000256" key="3">
    <source>
        <dbReference type="ARBA" id="ARBA00022723"/>
    </source>
</evidence>
<feature type="domain" description="M23ase beta-sheet core" evidence="7">
    <location>
        <begin position="304"/>
        <end position="392"/>
    </location>
</feature>
<accession>A0ABY4TS26</accession>
<sequence length="398" mass="41275">MLLHKTDPWRPSLLLAVAAVALIGASAPPPTVAEQRAALRAARAASRAADTRAVALERAADAERDDALKAQGREAAVAARIRAAEADIGAGQARVALTERALAAGRVRLAERQAPIARLVAALQSLARRPAAVAVVQPGTAEDIVRVRAVLGTLMPVVRARSAGVRAELSRATALRADADAAVRSLAAGRARLQGERLALVRLQSDHRLRSEDLDRSALVESDRAIALGERARDLVAGMEITADAAETRARLAALAGPLPRPERIGGVEERAPTRFGTAPYRLPVRGRVVEGLGEVSATGVRARGLTLATTAGAAVVAPAAGRIVFARPFRDYGTVVIVDHGGGWSSAITGLDAVSVAVGDAVTAGAPIGRVGMRDDPRIAVELRRRGVAVDLAQLLG</sequence>
<keyword evidence="6" id="KW-0482">Metalloprotease</keyword>
<keyword evidence="5" id="KW-0862">Zinc</keyword>
<evidence type="ECO:0000256" key="2">
    <source>
        <dbReference type="ARBA" id="ARBA00022670"/>
    </source>
</evidence>